<sequence>MADPSEPSLMSLAGETSPPVERLLDGARAGDGAALGLLLQRYHNYLALLARVQLGRRIQAKIDVLDLVQDVSLEVHRRIGGFRGGSEGEFLAWLRQILGGVLANQIRRYFGAKRRDVRLERDLYEDLDRSSKAMIGPLVATQSSPSAQASRREQAVLLADALNGLTADYREVIILRQLEGLSFPEVSERMGRTQDSVKNLWARALAKLRRELEALDGL</sequence>
<keyword evidence="3" id="KW-0731">Sigma factor</keyword>
<accession>A0ABT6FGJ8</accession>
<feature type="domain" description="RNA polymerase sigma-70 region 2" evidence="5">
    <location>
        <begin position="45"/>
        <end position="108"/>
    </location>
</feature>
<dbReference type="PANTHER" id="PTHR43133">
    <property type="entry name" value="RNA POLYMERASE ECF-TYPE SIGMA FACTO"/>
    <property type="match status" value="1"/>
</dbReference>
<dbReference type="InterPro" id="IPR039425">
    <property type="entry name" value="RNA_pol_sigma-70-like"/>
</dbReference>
<dbReference type="InterPro" id="IPR013325">
    <property type="entry name" value="RNA_pol_sigma_r2"/>
</dbReference>
<dbReference type="PANTHER" id="PTHR43133:SF51">
    <property type="entry name" value="RNA POLYMERASE SIGMA FACTOR"/>
    <property type="match status" value="1"/>
</dbReference>
<dbReference type="EMBL" id="JARRAG010000002">
    <property type="protein sequence ID" value="MDG3006697.1"/>
    <property type="molecule type" value="Genomic_DNA"/>
</dbReference>
<dbReference type="SUPFAM" id="SSF88946">
    <property type="entry name" value="Sigma2 domain of RNA polymerase sigma factors"/>
    <property type="match status" value="1"/>
</dbReference>
<dbReference type="InterPro" id="IPR014284">
    <property type="entry name" value="RNA_pol_sigma-70_dom"/>
</dbReference>
<dbReference type="NCBIfam" id="TIGR02984">
    <property type="entry name" value="Sig-70_plancto1"/>
    <property type="match status" value="1"/>
</dbReference>
<feature type="domain" description="RNA polymerase sigma factor 70 region 4 type 2" evidence="6">
    <location>
        <begin position="157"/>
        <end position="208"/>
    </location>
</feature>
<keyword evidence="4" id="KW-0804">Transcription</keyword>
<dbReference type="Gene3D" id="1.10.10.10">
    <property type="entry name" value="Winged helix-like DNA-binding domain superfamily/Winged helix DNA-binding domain"/>
    <property type="match status" value="1"/>
</dbReference>
<evidence type="ECO:0000256" key="3">
    <source>
        <dbReference type="ARBA" id="ARBA00023082"/>
    </source>
</evidence>
<dbReference type="InterPro" id="IPR013324">
    <property type="entry name" value="RNA_pol_sigma_r3/r4-like"/>
</dbReference>
<evidence type="ECO:0000259" key="6">
    <source>
        <dbReference type="Pfam" id="PF08281"/>
    </source>
</evidence>
<comment type="caution">
    <text evidence="7">The sequence shown here is derived from an EMBL/GenBank/DDBJ whole genome shotgun (WGS) entry which is preliminary data.</text>
</comment>
<dbReference type="InterPro" id="IPR014326">
    <property type="entry name" value="RNA_pol_sigma-70_Plancto"/>
</dbReference>
<dbReference type="NCBIfam" id="TIGR02937">
    <property type="entry name" value="sigma70-ECF"/>
    <property type="match status" value="1"/>
</dbReference>
<proteinExistence type="inferred from homology"/>
<reference evidence="7 8" key="1">
    <citation type="submission" date="2023-03" db="EMBL/GenBank/DDBJ databases">
        <title>Paludisphaera mucosa sp. nov. a novel planctomycete from northern fen.</title>
        <authorList>
            <person name="Ivanova A."/>
        </authorList>
    </citation>
    <scope>NUCLEOTIDE SEQUENCE [LARGE SCALE GENOMIC DNA]</scope>
    <source>
        <strain evidence="7 8">Pla2</strain>
    </source>
</reference>
<dbReference type="SUPFAM" id="SSF88659">
    <property type="entry name" value="Sigma3 and sigma4 domains of RNA polymerase sigma factors"/>
    <property type="match status" value="1"/>
</dbReference>
<name>A0ABT6FGJ8_9BACT</name>
<evidence type="ECO:0000259" key="5">
    <source>
        <dbReference type="Pfam" id="PF04542"/>
    </source>
</evidence>
<evidence type="ECO:0000313" key="8">
    <source>
        <dbReference type="Proteomes" id="UP001216907"/>
    </source>
</evidence>
<protein>
    <submittedName>
        <fullName evidence="7">Sigma-70 family RNA polymerase sigma factor</fullName>
    </submittedName>
</protein>
<dbReference type="Pfam" id="PF08281">
    <property type="entry name" value="Sigma70_r4_2"/>
    <property type="match status" value="1"/>
</dbReference>
<dbReference type="InterPro" id="IPR007627">
    <property type="entry name" value="RNA_pol_sigma70_r2"/>
</dbReference>
<dbReference type="Gene3D" id="1.10.1740.10">
    <property type="match status" value="1"/>
</dbReference>
<evidence type="ECO:0000313" key="7">
    <source>
        <dbReference type="EMBL" id="MDG3006697.1"/>
    </source>
</evidence>
<evidence type="ECO:0000256" key="1">
    <source>
        <dbReference type="ARBA" id="ARBA00010641"/>
    </source>
</evidence>
<evidence type="ECO:0000256" key="4">
    <source>
        <dbReference type="ARBA" id="ARBA00023163"/>
    </source>
</evidence>
<dbReference type="InterPro" id="IPR013249">
    <property type="entry name" value="RNA_pol_sigma70_r4_t2"/>
</dbReference>
<dbReference type="RefSeq" id="WP_277862990.1">
    <property type="nucleotide sequence ID" value="NZ_JARRAG010000002.1"/>
</dbReference>
<keyword evidence="8" id="KW-1185">Reference proteome</keyword>
<evidence type="ECO:0000256" key="2">
    <source>
        <dbReference type="ARBA" id="ARBA00023015"/>
    </source>
</evidence>
<dbReference type="CDD" id="cd06171">
    <property type="entry name" value="Sigma70_r4"/>
    <property type="match status" value="1"/>
</dbReference>
<dbReference type="Pfam" id="PF04542">
    <property type="entry name" value="Sigma70_r2"/>
    <property type="match status" value="1"/>
</dbReference>
<organism evidence="7 8">
    <name type="scientific">Paludisphaera mucosa</name>
    <dbReference type="NCBI Taxonomy" id="3030827"/>
    <lineage>
        <taxon>Bacteria</taxon>
        <taxon>Pseudomonadati</taxon>
        <taxon>Planctomycetota</taxon>
        <taxon>Planctomycetia</taxon>
        <taxon>Isosphaerales</taxon>
        <taxon>Isosphaeraceae</taxon>
        <taxon>Paludisphaera</taxon>
    </lineage>
</organism>
<dbReference type="InterPro" id="IPR036388">
    <property type="entry name" value="WH-like_DNA-bd_sf"/>
</dbReference>
<gene>
    <name evidence="7" type="ORF">PZE19_23255</name>
</gene>
<keyword evidence="2" id="KW-0805">Transcription regulation</keyword>
<comment type="similarity">
    <text evidence="1">Belongs to the sigma-70 factor family. ECF subfamily.</text>
</comment>
<dbReference type="Proteomes" id="UP001216907">
    <property type="component" value="Unassembled WGS sequence"/>
</dbReference>